<comment type="cofactor">
    <cofactor evidence="1">
        <name>FMN</name>
        <dbReference type="ChEBI" id="CHEBI:58210"/>
    </cofactor>
</comment>
<evidence type="ECO:0000259" key="2">
    <source>
        <dbReference type="Pfam" id="PF01613"/>
    </source>
</evidence>
<dbReference type="EMBL" id="VOAH01000004">
    <property type="protein sequence ID" value="TVP41179.1"/>
    <property type="molecule type" value="Genomic_DNA"/>
</dbReference>
<dbReference type="Proteomes" id="UP000315289">
    <property type="component" value="Unassembled WGS sequence"/>
</dbReference>
<protein>
    <recommendedName>
        <fullName evidence="2">Flavin reductase like domain-containing protein</fullName>
    </recommendedName>
</protein>
<proteinExistence type="predicted"/>
<dbReference type="InterPro" id="IPR012349">
    <property type="entry name" value="Split_barrel_FMN-bd"/>
</dbReference>
<feature type="domain" description="Flavin reductase like" evidence="2">
    <location>
        <begin position="11"/>
        <end position="69"/>
    </location>
</feature>
<evidence type="ECO:0000313" key="4">
    <source>
        <dbReference type="Proteomes" id="UP000315289"/>
    </source>
</evidence>
<dbReference type="GO" id="GO:0010181">
    <property type="term" value="F:FMN binding"/>
    <property type="evidence" value="ECO:0007669"/>
    <property type="project" value="InterPro"/>
</dbReference>
<dbReference type="SUPFAM" id="SSF50475">
    <property type="entry name" value="FMN-binding split barrel"/>
    <property type="match status" value="1"/>
</dbReference>
<dbReference type="Gene3D" id="2.30.110.10">
    <property type="entry name" value="Electron Transport, Fmn-binding Protein, Chain A"/>
    <property type="match status" value="1"/>
</dbReference>
<reference evidence="3 4" key="1">
    <citation type="journal article" date="2019" name="Front. Microbiol.">
        <title>Ammonia Oxidation by the Arctic Terrestrial Thaumarchaeote Candidatus Nitrosocosmicus arcticus Is Stimulated by Increasing Temperatures.</title>
        <authorList>
            <person name="Alves R.J.E."/>
            <person name="Kerou M."/>
            <person name="Zappe A."/>
            <person name="Bittner R."/>
            <person name="Abby S.S."/>
            <person name="Schmidt H.A."/>
            <person name="Pfeifer K."/>
            <person name="Schleper C."/>
        </authorList>
    </citation>
    <scope>NUCLEOTIDE SEQUENCE [LARGE SCALE GENOMIC DNA]</scope>
    <source>
        <strain evidence="3 4">Kfb</strain>
    </source>
</reference>
<gene>
    <name evidence="3" type="ORF">NARC_40142</name>
</gene>
<keyword evidence="4" id="KW-1185">Reference proteome</keyword>
<evidence type="ECO:0000256" key="1">
    <source>
        <dbReference type="ARBA" id="ARBA00001917"/>
    </source>
</evidence>
<sequence length="69" mass="7639">MGRKVCETSNKFATSIGLITSNGPHCYDILACEWAHHLSYRPWLIAVSLGSTKATVENIRTSKEFGINL</sequence>
<dbReference type="OrthoDB" id="8522at2157"/>
<name>A0A557SX45_9ARCH</name>
<comment type="caution">
    <text evidence="3">The sequence shown here is derived from an EMBL/GenBank/DDBJ whole genome shotgun (WGS) entry which is preliminary data.</text>
</comment>
<accession>A0A557SX45</accession>
<dbReference type="Pfam" id="PF01613">
    <property type="entry name" value="Flavin_Reduct"/>
    <property type="match status" value="1"/>
</dbReference>
<dbReference type="InterPro" id="IPR002563">
    <property type="entry name" value="Flavin_Rdtase-like_dom"/>
</dbReference>
<organism evidence="3 4">
    <name type="scientific">Candidatus Nitrosocosmicus arcticus</name>
    <dbReference type="NCBI Taxonomy" id="2035267"/>
    <lineage>
        <taxon>Archaea</taxon>
        <taxon>Nitrososphaerota</taxon>
        <taxon>Nitrososphaeria</taxon>
        <taxon>Nitrososphaerales</taxon>
        <taxon>Nitrososphaeraceae</taxon>
        <taxon>Candidatus Nitrosocosmicus</taxon>
    </lineage>
</organism>
<dbReference type="AlphaFoldDB" id="A0A557SX45"/>
<evidence type="ECO:0000313" key="3">
    <source>
        <dbReference type="EMBL" id="TVP41179.1"/>
    </source>
</evidence>